<organism evidence="2 3">
    <name type="scientific">Capnocytophaga ochracea</name>
    <dbReference type="NCBI Taxonomy" id="1018"/>
    <lineage>
        <taxon>Bacteria</taxon>
        <taxon>Pseudomonadati</taxon>
        <taxon>Bacteroidota</taxon>
        <taxon>Flavobacteriia</taxon>
        <taxon>Flavobacteriales</taxon>
        <taxon>Flavobacteriaceae</taxon>
        <taxon>Capnocytophaga</taxon>
    </lineage>
</organism>
<dbReference type="SUPFAM" id="SSF88723">
    <property type="entry name" value="PIN domain-like"/>
    <property type="match status" value="1"/>
</dbReference>
<name>A0A2X2UYS1_CAPOC</name>
<dbReference type="Pfam" id="PF10130">
    <property type="entry name" value="PIN_2"/>
    <property type="match status" value="1"/>
</dbReference>
<dbReference type="AlphaFoldDB" id="A0A2X2UYS1"/>
<proteinExistence type="predicted"/>
<protein>
    <submittedName>
        <fullName evidence="2">Predicted nucleotide-binding protein</fullName>
    </submittedName>
</protein>
<reference evidence="2 3" key="1">
    <citation type="submission" date="2018-06" db="EMBL/GenBank/DDBJ databases">
        <authorList>
            <consortium name="Pathogen Informatics"/>
            <person name="Doyle S."/>
        </authorList>
    </citation>
    <scope>NUCLEOTIDE SEQUENCE [LARGE SCALE GENOMIC DNA]</scope>
    <source>
        <strain evidence="2 3">NCTC11545</strain>
    </source>
</reference>
<dbReference type="Proteomes" id="UP000250169">
    <property type="component" value="Unassembled WGS sequence"/>
</dbReference>
<dbReference type="Gene3D" id="3.40.50.1010">
    <property type="entry name" value="5'-nuclease"/>
    <property type="match status" value="1"/>
</dbReference>
<dbReference type="InterPro" id="IPR029060">
    <property type="entry name" value="PIN-like_dom_sf"/>
</dbReference>
<dbReference type="InterPro" id="IPR002716">
    <property type="entry name" value="PIN_dom"/>
</dbReference>
<sequence>MIVISDSNIIFSCFYTPNGVIASILKNKKNKLQFIAPSFLLEEVKEHLPEIMKDNLLTKRKANALLKEFTQNITFYELKDIKKQNREKASKIAKNIDPDDYLFIALHFEKGHKIWTCDNILSKRLKEMGYDICISTQELKANIYKKVYPLPKDSQNKK</sequence>
<accession>A0A2X2UYS1</accession>
<dbReference type="RefSeq" id="WP_111972959.1">
    <property type="nucleotide sequence ID" value="NZ_CP110229.1"/>
</dbReference>
<feature type="domain" description="PIN" evidence="1">
    <location>
        <begin position="6"/>
        <end position="122"/>
    </location>
</feature>
<dbReference type="EMBL" id="UAVS01000006">
    <property type="protein sequence ID" value="SQA94610.1"/>
    <property type="molecule type" value="Genomic_DNA"/>
</dbReference>
<gene>
    <name evidence="2" type="ORF">NCTC11545_01801</name>
</gene>
<evidence type="ECO:0000313" key="2">
    <source>
        <dbReference type="EMBL" id="SQA94610.1"/>
    </source>
</evidence>
<evidence type="ECO:0000259" key="1">
    <source>
        <dbReference type="Pfam" id="PF10130"/>
    </source>
</evidence>
<evidence type="ECO:0000313" key="3">
    <source>
        <dbReference type="Proteomes" id="UP000250169"/>
    </source>
</evidence>